<dbReference type="InterPro" id="IPR036554">
    <property type="entry name" value="GHMP_kinase_C_sf"/>
</dbReference>
<dbReference type="PANTHER" id="PTHR20861:SF1">
    <property type="entry name" value="HOMOSERINE KINASE"/>
    <property type="match status" value="1"/>
</dbReference>
<evidence type="ECO:0000256" key="3">
    <source>
        <dbReference type="ARBA" id="ARBA00012078"/>
    </source>
</evidence>
<evidence type="ECO:0000256" key="8">
    <source>
        <dbReference type="ARBA" id="ARBA00022741"/>
    </source>
</evidence>
<evidence type="ECO:0000313" key="16">
    <source>
        <dbReference type="EMBL" id="KRO30121.1"/>
    </source>
</evidence>
<evidence type="ECO:0000256" key="11">
    <source>
        <dbReference type="ARBA" id="ARBA00049375"/>
    </source>
</evidence>
<reference evidence="16 17" key="1">
    <citation type="submission" date="2015-10" db="EMBL/GenBank/DDBJ databases">
        <title>Metagenome-Assembled Genomes uncover a global brackish microbiome.</title>
        <authorList>
            <person name="Hugerth L.W."/>
            <person name="Larsson J."/>
            <person name="Alneberg J."/>
            <person name="Lindh M.V."/>
            <person name="Legrand C."/>
            <person name="Pinhassi J."/>
            <person name="Andersson A.F."/>
        </authorList>
    </citation>
    <scope>NUCLEOTIDE SEQUENCE [LARGE SCALE GENOMIC DNA]</scope>
    <source>
        <strain evidence="16">BACL2 MAG-120802-bin41</strain>
    </source>
</reference>
<dbReference type="PRINTS" id="PR00958">
    <property type="entry name" value="HOMSERKINASE"/>
</dbReference>
<dbReference type="Gene3D" id="3.30.230.10">
    <property type="match status" value="1"/>
</dbReference>
<evidence type="ECO:0000256" key="7">
    <source>
        <dbReference type="ARBA" id="ARBA00022697"/>
    </source>
</evidence>
<dbReference type="GO" id="GO:0004413">
    <property type="term" value="F:homoserine kinase activity"/>
    <property type="evidence" value="ECO:0007669"/>
    <property type="project" value="UniProtKB-UniRule"/>
</dbReference>
<evidence type="ECO:0000256" key="10">
    <source>
        <dbReference type="ARBA" id="ARBA00022840"/>
    </source>
</evidence>
<comment type="catalytic activity">
    <reaction evidence="11 13">
        <text>L-homoserine + ATP = O-phospho-L-homoserine + ADP + H(+)</text>
        <dbReference type="Rhea" id="RHEA:13985"/>
        <dbReference type="ChEBI" id="CHEBI:15378"/>
        <dbReference type="ChEBI" id="CHEBI:30616"/>
        <dbReference type="ChEBI" id="CHEBI:57476"/>
        <dbReference type="ChEBI" id="CHEBI:57590"/>
        <dbReference type="ChEBI" id="CHEBI:456216"/>
        <dbReference type="EC" id="2.7.1.39"/>
    </reaction>
</comment>
<dbReference type="NCBIfam" id="TIGR00191">
    <property type="entry name" value="thrB"/>
    <property type="match status" value="1"/>
</dbReference>
<dbReference type="Pfam" id="PF00288">
    <property type="entry name" value="GHMP_kinases_N"/>
    <property type="match status" value="1"/>
</dbReference>
<dbReference type="GO" id="GO:0005737">
    <property type="term" value="C:cytoplasm"/>
    <property type="evidence" value="ECO:0007669"/>
    <property type="project" value="UniProtKB-SubCell"/>
</dbReference>
<dbReference type="InterPro" id="IPR013750">
    <property type="entry name" value="GHMP_kinase_C_dom"/>
</dbReference>
<keyword evidence="13" id="KW-0963">Cytoplasm</keyword>
<feature type="binding site" evidence="13">
    <location>
        <begin position="101"/>
        <end position="111"/>
    </location>
    <ligand>
        <name>ATP</name>
        <dbReference type="ChEBI" id="CHEBI:30616"/>
    </ligand>
</feature>
<sequence length="315" mass="33292">MSRGFKDRLTYKATPMQASVPASSANLGPGFDCLALALELRDTYVAQILDDEVFDVDVTGQGADDVKKDGKHLVIKSMMAGFEFMGGKPRGIALRCLNEIPHGRGLGSSAAAIVGGLSLSRSLVLSGSNLMSDDDLIALATDIEGHPDNIAAATLGGATISWMEDRAKVLTGCASGFSVDPNIRALLFIPDSQLSTGKARKMLPEQISHSDASINSGRSALLVHALSSRPELLFAATQDLLHQSYRREAMPKSIDLVNKFRKAGVAAMISGAGPSVLVLHTATKAEHDDLIRSGGDYFKSMDLEISPTGVRIAAV</sequence>
<evidence type="ECO:0000256" key="13">
    <source>
        <dbReference type="HAMAP-Rule" id="MF_00384"/>
    </source>
</evidence>
<dbReference type="HAMAP" id="MF_00384">
    <property type="entry name" value="Homoser_kinase"/>
    <property type="match status" value="1"/>
</dbReference>
<dbReference type="SUPFAM" id="SSF54211">
    <property type="entry name" value="Ribosomal protein S5 domain 2-like"/>
    <property type="match status" value="1"/>
</dbReference>
<comment type="subcellular location">
    <subcellularLocation>
        <location evidence="13">Cytoplasm</location>
    </subcellularLocation>
</comment>
<dbReference type="AlphaFoldDB" id="A0A0R2NW57"/>
<dbReference type="Pfam" id="PF08544">
    <property type="entry name" value="GHMP_kinases_C"/>
    <property type="match status" value="1"/>
</dbReference>
<comment type="similarity">
    <text evidence="2 13">Belongs to the GHMP kinase family. Homoserine kinase subfamily.</text>
</comment>
<keyword evidence="8 13" id="KW-0547">Nucleotide-binding</keyword>
<evidence type="ECO:0000256" key="4">
    <source>
        <dbReference type="ARBA" id="ARBA00017858"/>
    </source>
</evidence>
<evidence type="ECO:0000259" key="14">
    <source>
        <dbReference type="Pfam" id="PF00288"/>
    </source>
</evidence>
<dbReference type="EMBL" id="LIAS01000157">
    <property type="protein sequence ID" value="KRO30121.1"/>
    <property type="molecule type" value="Genomic_DNA"/>
</dbReference>
<dbReference type="SUPFAM" id="SSF55060">
    <property type="entry name" value="GHMP Kinase, C-terminal domain"/>
    <property type="match status" value="1"/>
</dbReference>
<dbReference type="InterPro" id="IPR006203">
    <property type="entry name" value="GHMP_knse_ATP-bd_CS"/>
</dbReference>
<dbReference type="InterPro" id="IPR014721">
    <property type="entry name" value="Ribsml_uS5_D2-typ_fold_subgr"/>
</dbReference>
<gene>
    <name evidence="13" type="primary">thrB</name>
    <name evidence="16" type="ORF">ABR60_06405</name>
</gene>
<evidence type="ECO:0000256" key="1">
    <source>
        <dbReference type="ARBA" id="ARBA00005015"/>
    </source>
</evidence>
<dbReference type="UniPathway" id="UPA00050">
    <property type="reaction ID" value="UER00064"/>
</dbReference>
<dbReference type="InterPro" id="IPR006204">
    <property type="entry name" value="GHMP_kinase_N_dom"/>
</dbReference>
<keyword evidence="9 13" id="KW-0418">Kinase</keyword>
<evidence type="ECO:0000256" key="2">
    <source>
        <dbReference type="ARBA" id="ARBA00007370"/>
    </source>
</evidence>
<dbReference type="EC" id="2.7.1.39" evidence="3 13"/>
<evidence type="ECO:0000313" key="17">
    <source>
        <dbReference type="Proteomes" id="UP000053941"/>
    </source>
</evidence>
<comment type="caution">
    <text evidence="16">The sequence shown here is derived from an EMBL/GenBank/DDBJ whole genome shotgun (WGS) entry which is preliminary data.</text>
</comment>
<evidence type="ECO:0000256" key="9">
    <source>
        <dbReference type="ARBA" id="ARBA00022777"/>
    </source>
</evidence>
<dbReference type="PANTHER" id="PTHR20861">
    <property type="entry name" value="HOMOSERINE/4-DIPHOSPHOCYTIDYL-2-C-METHYL-D-ERYTHRITOL KINASE"/>
    <property type="match status" value="1"/>
</dbReference>
<proteinExistence type="inferred from homology"/>
<evidence type="ECO:0000256" key="12">
    <source>
        <dbReference type="ARBA" id="ARBA00049954"/>
    </source>
</evidence>
<feature type="domain" description="GHMP kinase N-terminal" evidence="14">
    <location>
        <begin position="84"/>
        <end position="157"/>
    </location>
</feature>
<dbReference type="Proteomes" id="UP000053941">
    <property type="component" value="Unassembled WGS sequence"/>
</dbReference>
<dbReference type="GO" id="GO:0005524">
    <property type="term" value="F:ATP binding"/>
    <property type="evidence" value="ECO:0007669"/>
    <property type="project" value="UniProtKB-UniRule"/>
</dbReference>
<keyword evidence="5 13" id="KW-0028">Amino-acid biosynthesis</keyword>
<dbReference type="InterPro" id="IPR000870">
    <property type="entry name" value="Homoserine_kinase"/>
</dbReference>
<comment type="function">
    <text evidence="12 13">Catalyzes the ATP-dependent phosphorylation of L-homoserine to L-homoserine phosphate.</text>
</comment>
<evidence type="ECO:0000256" key="5">
    <source>
        <dbReference type="ARBA" id="ARBA00022605"/>
    </source>
</evidence>
<protein>
    <recommendedName>
        <fullName evidence="4 13">Homoserine kinase</fullName>
        <shortName evidence="13">HK</shortName>
        <shortName evidence="13">HSK</shortName>
        <ecNumber evidence="3 13">2.7.1.39</ecNumber>
    </recommendedName>
</protein>
<keyword evidence="7 13" id="KW-0791">Threonine biosynthesis</keyword>
<dbReference type="PIRSF" id="PIRSF000676">
    <property type="entry name" value="Homoser_kin"/>
    <property type="match status" value="1"/>
</dbReference>
<dbReference type="Gene3D" id="3.30.70.890">
    <property type="entry name" value="GHMP kinase, C-terminal domain"/>
    <property type="match status" value="1"/>
</dbReference>
<dbReference type="PROSITE" id="PS00627">
    <property type="entry name" value="GHMP_KINASES_ATP"/>
    <property type="match status" value="1"/>
</dbReference>
<feature type="domain" description="GHMP kinase C-terminal" evidence="15">
    <location>
        <begin position="231"/>
        <end position="286"/>
    </location>
</feature>
<keyword evidence="10 13" id="KW-0067">ATP-binding</keyword>
<name>A0A0R2NW57_9ACTN</name>
<evidence type="ECO:0000256" key="6">
    <source>
        <dbReference type="ARBA" id="ARBA00022679"/>
    </source>
</evidence>
<evidence type="ECO:0000259" key="15">
    <source>
        <dbReference type="Pfam" id="PF08544"/>
    </source>
</evidence>
<comment type="pathway">
    <text evidence="1 13">Amino-acid biosynthesis; L-threonine biosynthesis; L-threonine from L-aspartate: step 4/5.</text>
</comment>
<organism evidence="16 17">
    <name type="scientific">Actinobacteria bacterium BACL2 MAG-120802-bin41</name>
    <dbReference type="NCBI Taxonomy" id="1655568"/>
    <lineage>
        <taxon>Bacteria</taxon>
        <taxon>Bacillati</taxon>
        <taxon>Actinomycetota</taxon>
        <taxon>Actinomycetes</taxon>
        <taxon>Actinomycetes incertae sedis</taxon>
        <taxon>ac1 cluster</taxon>
    </lineage>
</organism>
<dbReference type="InterPro" id="IPR020568">
    <property type="entry name" value="Ribosomal_Su5_D2-typ_SF"/>
</dbReference>
<dbReference type="GO" id="GO:0009088">
    <property type="term" value="P:threonine biosynthetic process"/>
    <property type="evidence" value="ECO:0007669"/>
    <property type="project" value="UniProtKB-UniRule"/>
</dbReference>
<keyword evidence="6 13" id="KW-0808">Transferase</keyword>
<accession>A0A0R2NW57</accession>